<dbReference type="GO" id="GO:0003677">
    <property type="term" value="F:DNA binding"/>
    <property type="evidence" value="ECO:0007669"/>
    <property type="project" value="UniProtKB-KW"/>
</dbReference>
<dbReference type="CDD" id="cd17535">
    <property type="entry name" value="REC_NarL-like"/>
    <property type="match status" value="1"/>
</dbReference>
<accession>A0A8J7U4T1</accession>
<dbReference type="InterPro" id="IPR001789">
    <property type="entry name" value="Sig_transdc_resp-reg_receiver"/>
</dbReference>
<evidence type="ECO:0000259" key="4">
    <source>
        <dbReference type="PROSITE" id="PS50043"/>
    </source>
</evidence>
<dbReference type="CDD" id="cd06170">
    <property type="entry name" value="LuxR_C_like"/>
    <property type="match status" value="1"/>
</dbReference>
<dbReference type="InterPro" id="IPR011006">
    <property type="entry name" value="CheY-like_superfamily"/>
</dbReference>
<evidence type="ECO:0000256" key="3">
    <source>
        <dbReference type="PROSITE-ProRule" id="PRU00169"/>
    </source>
</evidence>
<feature type="domain" description="Response regulatory" evidence="5">
    <location>
        <begin position="8"/>
        <end position="124"/>
    </location>
</feature>
<evidence type="ECO:0000259" key="5">
    <source>
        <dbReference type="PROSITE" id="PS50110"/>
    </source>
</evidence>
<dbReference type="PROSITE" id="PS50043">
    <property type="entry name" value="HTH_LUXR_2"/>
    <property type="match status" value="1"/>
</dbReference>
<sequence length="217" mass="24809">MSESQKIRIAIADDFTMIRQALDTLLTKQDDIVLVGEASDGFEALDLVRKKEVDVLLMEPLIPKKDGIDLTKDIISLERNVRILILTMDKTSHNAFRMLRAGAMGWLPKTVDLEQILEAIRTVHSGKVYLPPELQRSFAERYVRPESISNPEEQLSDREFQVMRLLAQGNTNREISQMLYVGVKTIDTHRANLLRKLGLRNNSDLTRFAIQNGFVKF</sequence>
<dbReference type="Gene3D" id="3.40.50.2300">
    <property type="match status" value="1"/>
</dbReference>
<organism evidence="6 7">
    <name type="scientific">Acanthopleuribacter pedis</name>
    <dbReference type="NCBI Taxonomy" id="442870"/>
    <lineage>
        <taxon>Bacteria</taxon>
        <taxon>Pseudomonadati</taxon>
        <taxon>Acidobacteriota</taxon>
        <taxon>Holophagae</taxon>
        <taxon>Acanthopleuribacterales</taxon>
        <taxon>Acanthopleuribacteraceae</taxon>
        <taxon>Acanthopleuribacter</taxon>
    </lineage>
</organism>
<reference evidence="6" key="1">
    <citation type="submission" date="2021-03" db="EMBL/GenBank/DDBJ databases">
        <authorList>
            <person name="Wang G."/>
        </authorList>
    </citation>
    <scope>NUCLEOTIDE SEQUENCE</scope>
    <source>
        <strain evidence="6">KCTC 12899</strain>
    </source>
</reference>
<dbReference type="SMART" id="SM00448">
    <property type="entry name" value="REC"/>
    <property type="match status" value="1"/>
</dbReference>
<dbReference type="AlphaFoldDB" id="A0A8J7U4T1"/>
<keyword evidence="7" id="KW-1185">Reference proteome</keyword>
<dbReference type="PANTHER" id="PTHR43214:SF43">
    <property type="entry name" value="TWO-COMPONENT RESPONSE REGULATOR"/>
    <property type="match status" value="1"/>
</dbReference>
<dbReference type="SUPFAM" id="SSF46894">
    <property type="entry name" value="C-terminal effector domain of the bipartite response regulators"/>
    <property type="match status" value="1"/>
</dbReference>
<dbReference type="Pfam" id="PF00196">
    <property type="entry name" value="GerE"/>
    <property type="match status" value="1"/>
</dbReference>
<gene>
    <name evidence="6" type="ORF">J3U88_16685</name>
</gene>
<dbReference type="InterPro" id="IPR000792">
    <property type="entry name" value="Tscrpt_reg_LuxR_C"/>
</dbReference>
<dbReference type="RefSeq" id="WP_207860065.1">
    <property type="nucleotide sequence ID" value="NZ_JAFREP010000015.1"/>
</dbReference>
<dbReference type="Proteomes" id="UP000664417">
    <property type="component" value="Unassembled WGS sequence"/>
</dbReference>
<feature type="domain" description="HTH luxR-type" evidence="4">
    <location>
        <begin position="148"/>
        <end position="213"/>
    </location>
</feature>
<evidence type="ECO:0000313" key="6">
    <source>
        <dbReference type="EMBL" id="MBO1320114.1"/>
    </source>
</evidence>
<proteinExistence type="predicted"/>
<dbReference type="InterPro" id="IPR016032">
    <property type="entry name" value="Sig_transdc_resp-reg_C-effctor"/>
</dbReference>
<keyword evidence="2" id="KW-0238">DNA-binding</keyword>
<dbReference type="PRINTS" id="PR00038">
    <property type="entry name" value="HTHLUXR"/>
</dbReference>
<evidence type="ECO:0000256" key="2">
    <source>
        <dbReference type="ARBA" id="ARBA00023125"/>
    </source>
</evidence>
<dbReference type="PROSITE" id="PS50110">
    <property type="entry name" value="RESPONSE_REGULATORY"/>
    <property type="match status" value="1"/>
</dbReference>
<dbReference type="InterPro" id="IPR058245">
    <property type="entry name" value="NreC/VraR/RcsB-like_REC"/>
</dbReference>
<evidence type="ECO:0000256" key="1">
    <source>
        <dbReference type="ARBA" id="ARBA00022553"/>
    </source>
</evidence>
<dbReference type="PANTHER" id="PTHR43214">
    <property type="entry name" value="TWO-COMPONENT RESPONSE REGULATOR"/>
    <property type="match status" value="1"/>
</dbReference>
<dbReference type="GO" id="GO:0006355">
    <property type="term" value="P:regulation of DNA-templated transcription"/>
    <property type="evidence" value="ECO:0007669"/>
    <property type="project" value="InterPro"/>
</dbReference>
<evidence type="ECO:0000313" key="7">
    <source>
        <dbReference type="Proteomes" id="UP000664417"/>
    </source>
</evidence>
<dbReference type="SMART" id="SM00421">
    <property type="entry name" value="HTH_LUXR"/>
    <property type="match status" value="1"/>
</dbReference>
<protein>
    <submittedName>
        <fullName evidence="6">Response regulator transcription factor</fullName>
    </submittedName>
</protein>
<dbReference type="InterPro" id="IPR039420">
    <property type="entry name" value="WalR-like"/>
</dbReference>
<keyword evidence="1" id="KW-0597">Phosphoprotein</keyword>
<dbReference type="EMBL" id="JAFREP010000015">
    <property type="protein sequence ID" value="MBO1320114.1"/>
    <property type="molecule type" value="Genomic_DNA"/>
</dbReference>
<comment type="caution">
    <text evidence="6">The sequence shown here is derived from an EMBL/GenBank/DDBJ whole genome shotgun (WGS) entry which is preliminary data.</text>
</comment>
<dbReference type="Pfam" id="PF00072">
    <property type="entry name" value="Response_reg"/>
    <property type="match status" value="1"/>
</dbReference>
<dbReference type="PROSITE" id="PS00622">
    <property type="entry name" value="HTH_LUXR_1"/>
    <property type="match status" value="1"/>
</dbReference>
<dbReference type="GO" id="GO:0000160">
    <property type="term" value="P:phosphorelay signal transduction system"/>
    <property type="evidence" value="ECO:0007669"/>
    <property type="project" value="InterPro"/>
</dbReference>
<name>A0A8J7U4T1_9BACT</name>
<dbReference type="SUPFAM" id="SSF52172">
    <property type="entry name" value="CheY-like"/>
    <property type="match status" value="1"/>
</dbReference>
<comment type="caution">
    <text evidence="3">Lacks conserved residue(s) required for the propagation of feature annotation.</text>
</comment>